<proteinExistence type="predicted"/>
<reference evidence="2 3" key="1">
    <citation type="journal article" date="2012" name="J. Bacteriol.">
        <title>Genome Sequence of Corynebacterium casei UCMA 3821, Isolated from a Smear-Ripened Cheese.</title>
        <authorList>
            <person name="Monnet C."/>
            <person name="Loux V."/>
            <person name="Bento P."/>
            <person name="Gibrat J.F."/>
            <person name="Straub C."/>
            <person name="Bonnarme P."/>
            <person name="Landaud S."/>
            <person name="Irlinger F."/>
        </authorList>
    </citation>
    <scope>NUCLEOTIDE SEQUENCE [LARGE SCALE GENOMIC DNA]</scope>
    <source>
        <strain evidence="2 3">UCMA 3821</strain>
    </source>
</reference>
<feature type="transmembrane region" description="Helical" evidence="1">
    <location>
        <begin position="66"/>
        <end position="88"/>
    </location>
</feature>
<keyword evidence="1" id="KW-0812">Transmembrane</keyword>
<dbReference type="AlphaFoldDB" id="G7I0X3"/>
<accession>G7I0X3</accession>
<evidence type="ECO:0000313" key="2">
    <source>
        <dbReference type="EMBL" id="CCE56088.1"/>
    </source>
</evidence>
<keyword evidence="1" id="KW-1133">Transmembrane helix</keyword>
<name>G7I0X3_9CORY</name>
<evidence type="ECO:0000313" key="3">
    <source>
        <dbReference type="Proteomes" id="UP000004840"/>
    </source>
</evidence>
<organism evidence="2 3">
    <name type="scientific">Corynebacterium casei UCMA 3821</name>
    <dbReference type="NCBI Taxonomy" id="1110505"/>
    <lineage>
        <taxon>Bacteria</taxon>
        <taxon>Bacillati</taxon>
        <taxon>Actinomycetota</taxon>
        <taxon>Actinomycetes</taxon>
        <taxon>Mycobacteriales</taxon>
        <taxon>Corynebacteriaceae</taxon>
        <taxon>Corynebacterium</taxon>
    </lineage>
</organism>
<sequence length="122" mass="13012">MQKLYTLSVLLMSSFSLGLLYATVKMMMDSDPRASAPLVVFLIAAPVTVFLYFGGKLLGKQINLGIIFGSNLQMFAICAACLTGSSVLECIDFVGELSGVDEASKDVVGEVAESKRDSAEVF</sequence>
<dbReference type="Proteomes" id="UP000004840">
    <property type="component" value="Unassembled WGS sequence"/>
</dbReference>
<dbReference type="EMBL" id="CAFW01000096">
    <property type="protein sequence ID" value="CCE56088.1"/>
    <property type="molecule type" value="Genomic_DNA"/>
</dbReference>
<gene>
    <name evidence="2" type="ORF">CCAS_13130</name>
</gene>
<dbReference type="RefSeq" id="WP_006823526.1">
    <property type="nucleotide sequence ID" value="NZ_CAFW01000096.1"/>
</dbReference>
<protein>
    <submittedName>
        <fullName evidence="2">Uncharacterized protein</fullName>
    </submittedName>
</protein>
<evidence type="ECO:0000256" key="1">
    <source>
        <dbReference type="SAM" id="Phobius"/>
    </source>
</evidence>
<keyword evidence="1" id="KW-0472">Membrane</keyword>
<feature type="transmembrane region" description="Helical" evidence="1">
    <location>
        <begin position="34"/>
        <end position="54"/>
    </location>
</feature>